<proteinExistence type="predicted"/>
<dbReference type="EMBL" id="CAXLJL010000678">
    <property type="protein sequence ID" value="CAL5139925.1"/>
    <property type="molecule type" value="Genomic_DNA"/>
</dbReference>
<dbReference type="PANTHER" id="PTHR12924:SF0">
    <property type="entry name" value="TRANSLOCON-ASSOCIATED PROTEIN SUBUNIT ALPHA"/>
    <property type="match status" value="1"/>
</dbReference>
<dbReference type="Proteomes" id="UP001497525">
    <property type="component" value="Unassembled WGS sequence"/>
</dbReference>
<evidence type="ECO:0000313" key="4">
    <source>
        <dbReference type="EMBL" id="CAL5139925.1"/>
    </source>
</evidence>
<evidence type="ECO:0000256" key="2">
    <source>
        <dbReference type="SAM" id="Phobius"/>
    </source>
</evidence>
<protein>
    <recommendedName>
        <fullName evidence="6">Translocon-associated protein subunit alpha</fullName>
    </recommendedName>
</protein>
<sequence length="267" mass="29744">MRSRLLLVLVFSVSVSLLRADEATVSNEEPAESTDSKTEAPSESLHNGSPHMNAVVTFVKPPYGLYTGKTELRLPAGKVSSVVASFANIHEGTSLPRFSLNLVEGSLHYPGYYEYTIQNLTKMLLQNTLEPSHEGSIAYHFRPALELANRPFDLAIVVHYHDENGVLYLHTLVNQTVNFYEVEEGIDTELIFLGVLVVAVSIAVLVGIWHWCSSRTVRRGKSQQASKPDDIRGDATTENEYSALIDKKKVKKTERSSNTVTRRQGKR</sequence>
<evidence type="ECO:0008006" key="6">
    <source>
        <dbReference type="Google" id="ProtNLM"/>
    </source>
</evidence>
<evidence type="ECO:0000256" key="1">
    <source>
        <dbReference type="SAM" id="MobiDB-lite"/>
    </source>
</evidence>
<keyword evidence="2" id="KW-1133">Transmembrane helix</keyword>
<dbReference type="PANTHER" id="PTHR12924">
    <property type="entry name" value="TRANSLOCON-ASSOCIATED PROTEIN, ALPHA SUBUNIT"/>
    <property type="match status" value="1"/>
</dbReference>
<dbReference type="AlphaFoldDB" id="A0AAV2TRB2"/>
<keyword evidence="3" id="KW-0732">Signal</keyword>
<accession>A0AAV2TRB2</accession>
<name>A0AAV2TRB2_CALDB</name>
<feature type="signal peptide" evidence="3">
    <location>
        <begin position="1"/>
        <end position="20"/>
    </location>
</feature>
<feature type="region of interest" description="Disordered" evidence="1">
    <location>
        <begin position="23"/>
        <end position="51"/>
    </location>
</feature>
<feature type="chain" id="PRO_5043573304" description="Translocon-associated protein subunit alpha" evidence="3">
    <location>
        <begin position="21"/>
        <end position="267"/>
    </location>
</feature>
<feature type="transmembrane region" description="Helical" evidence="2">
    <location>
        <begin position="190"/>
        <end position="212"/>
    </location>
</feature>
<organism evidence="4 5">
    <name type="scientific">Calicophoron daubneyi</name>
    <name type="common">Rumen fluke</name>
    <name type="synonym">Paramphistomum daubneyi</name>
    <dbReference type="NCBI Taxonomy" id="300641"/>
    <lineage>
        <taxon>Eukaryota</taxon>
        <taxon>Metazoa</taxon>
        <taxon>Spiralia</taxon>
        <taxon>Lophotrochozoa</taxon>
        <taxon>Platyhelminthes</taxon>
        <taxon>Trematoda</taxon>
        <taxon>Digenea</taxon>
        <taxon>Plagiorchiida</taxon>
        <taxon>Pronocephalata</taxon>
        <taxon>Paramphistomoidea</taxon>
        <taxon>Paramphistomidae</taxon>
        <taxon>Calicophoron</taxon>
    </lineage>
</organism>
<keyword evidence="2" id="KW-0472">Membrane</keyword>
<evidence type="ECO:0000313" key="5">
    <source>
        <dbReference type="Proteomes" id="UP001497525"/>
    </source>
</evidence>
<dbReference type="GO" id="GO:0005783">
    <property type="term" value="C:endoplasmic reticulum"/>
    <property type="evidence" value="ECO:0007669"/>
    <property type="project" value="TreeGrafter"/>
</dbReference>
<keyword evidence="2" id="KW-0812">Transmembrane</keyword>
<comment type="caution">
    <text evidence="4">The sequence shown here is derived from an EMBL/GenBank/DDBJ whole genome shotgun (WGS) entry which is preliminary data.</text>
</comment>
<evidence type="ECO:0000256" key="3">
    <source>
        <dbReference type="SAM" id="SignalP"/>
    </source>
</evidence>
<gene>
    <name evidence="4" type="ORF">CDAUBV1_LOCUS15112</name>
</gene>
<reference evidence="4" key="1">
    <citation type="submission" date="2024-06" db="EMBL/GenBank/DDBJ databases">
        <authorList>
            <person name="Liu X."/>
            <person name="Lenzi L."/>
            <person name="Haldenby T S."/>
            <person name="Uol C."/>
        </authorList>
    </citation>
    <scope>NUCLEOTIDE SEQUENCE</scope>
</reference>